<dbReference type="InterPro" id="IPR003124">
    <property type="entry name" value="WH2_dom"/>
</dbReference>
<protein>
    <recommendedName>
        <fullName evidence="2">WH2 domain-containing protein</fullName>
    </recommendedName>
</protein>
<feature type="compositionally biased region" description="Polar residues" evidence="1">
    <location>
        <begin position="289"/>
        <end position="312"/>
    </location>
</feature>
<dbReference type="AlphaFoldDB" id="A0AAW0QQB2"/>
<comment type="caution">
    <text evidence="3">The sequence shown here is derived from an EMBL/GenBank/DDBJ whole genome shotgun (WGS) entry which is preliminary data.</text>
</comment>
<feature type="region of interest" description="Disordered" evidence="1">
    <location>
        <begin position="52"/>
        <end position="380"/>
    </location>
</feature>
<feature type="compositionally biased region" description="Low complexity" evidence="1">
    <location>
        <begin position="113"/>
        <end position="132"/>
    </location>
</feature>
<feature type="compositionally biased region" description="Pro residues" evidence="1">
    <location>
        <begin position="133"/>
        <end position="145"/>
    </location>
</feature>
<evidence type="ECO:0000259" key="2">
    <source>
        <dbReference type="PROSITE" id="PS51082"/>
    </source>
</evidence>
<feature type="region of interest" description="Disordered" evidence="1">
    <location>
        <begin position="1"/>
        <end position="40"/>
    </location>
</feature>
<name>A0AAW0QQB2_9PEZI</name>
<dbReference type="EMBL" id="JAQQWP010000006">
    <property type="protein sequence ID" value="KAK8114013.1"/>
    <property type="molecule type" value="Genomic_DNA"/>
</dbReference>
<dbReference type="GO" id="GO:0003779">
    <property type="term" value="F:actin binding"/>
    <property type="evidence" value="ECO:0007669"/>
    <property type="project" value="InterPro"/>
</dbReference>
<dbReference type="Pfam" id="PF02205">
    <property type="entry name" value="WH2"/>
    <property type="match status" value="1"/>
</dbReference>
<feature type="compositionally biased region" description="Pro residues" evidence="1">
    <location>
        <begin position="181"/>
        <end position="194"/>
    </location>
</feature>
<organism evidence="3 4">
    <name type="scientific">Apiospora kogelbergensis</name>
    <dbReference type="NCBI Taxonomy" id="1337665"/>
    <lineage>
        <taxon>Eukaryota</taxon>
        <taxon>Fungi</taxon>
        <taxon>Dikarya</taxon>
        <taxon>Ascomycota</taxon>
        <taxon>Pezizomycotina</taxon>
        <taxon>Sordariomycetes</taxon>
        <taxon>Xylariomycetidae</taxon>
        <taxon>Amphisphaeriales</taxon>
        <taxon>Apiosporaceae</taxon>
        <taxon>Apiospora</taxon>
    </lineage>
</organism>
<accession>A0AAW0QQB2</accession>
<dbReference type="PROSITE" id="PS51082">
    <property type="entry name" value="WH2"/>
    <property type="match status" value="1"/>
</dbReference>
<reference evidence="3 4" key="1">
    <citation type="submission" date="2023-01" db="EMBL/GenBank/DDBJ databases">
        <title>Analysis of 21 Apiospora genomes using comparative genomics revels a genus with tremendous synthesis potential of carbohydrate active enzymes and secondary metabolites.</title>
        <authorList>
            <person name="Sorensen T."/>
        </authorList>
    </citation>
    <scope>NUCLEOTIDE SEQUENCE [LARGE SCALE GENOMIC DNA]</scope>
    <source>
        <strain evidence="3 4">CBS 117206</strain>
    </source>
</reference>
<feature type="domain" description="WH2" evidence="2">
    <location>
        <begin position="36"/>
        <end position="53"/>
    </location>
</feature>
<proteinExistence type="predicted"/>
<keyword evidence="4" id="KW-1185">Reference proteome</keyword>
<dbReference type="Proteomes" id="UP001392437">
    <property type="component" value="Unassembled WGS sequence"/>
</dbReference>
<sequence length="380" mass="37486">MPPPPPPPPPPPGAGGPPPPPPPGGLPSRKAVSGAGRGALLTDITKGRALKKAVTNDRSAPVVAKPAGGGAPVVGAGRDVPASAPVDAAPQLGGLFAGGMPKLKKRGGIDTGADSGSSFISDSESSSSRSSAPKPPTAPRPPPGAAPAIPGRTVPTIPSVASLRKTPSDQPRPMSSASMKGPPPPIGKKPPPLPTSRKPSAAPPLPGAPAPPPPLSTAPLLPPPPPSAAPRPPPPPASNAPAPNVALQAAIRAGRSSSPVGAPPAPPPPPPSSAPSPPAPPSRSRAPSNLRTSLLDPSSYTLSHNGNKSPSPTRSNTTAGTGGSGTATPRGQGGERIIITDSRWRFVDEATLPKPRPFQGGPKKYRAGRGSSVPLDLSVL</sequence>
<feature type="compositionally biased region" description="Pro residues" evidence="1">
    <location>
        <begin position="1"/>
        <end position="25"/>
    </location>
</feature>
<evidence type="ECO:0000313" key="4">
    <source>
        <dbReference type="Proteomes" id="UP001392437"/>
    </source>
</evidence>
<feature type="compositionally biased region" description="Low complexity" evidence="1">
    <location>
        <begin position="73"/>
        <end position="90"/>
    </location>
</feature>
<evidence type="ECO:0000256" key="1">
    <source>
        <dbReference type="SAM" id="MobiDB-lite"/>
    </source>
</evidence>
<evidence type="ECO:0000313" key="3">
    <source>
        <dbReference type="EMBL" id="KAK8114013.1"/>
    </source>
</evidence>
<gene>
    <name evidence="3" type="ORF">PG999_006082</name>
</gene>
<feature type="compositionally biased region" description="Pro residues" evidence="1">
    <location>
        <begin position="201"/>
        <end position="238"/>
    </location>
</feature>
<feature type="compositionally biased region" description="Pro residues" evidence="1">
    <location>
        <begin position="261"/>
        <end position="281"/>
    </location>
</feature>